<dbReference type="Proteomes" id="UP000179642">
    <property type="component" value="Unassembled WGS sequence"/>
</dbReference>
<dbReference type="AlphaFoldDB" id="A0A1S2QL22"/>
<keyword evidence="3" id="KW-1185">Reference proteome</keyword>
<protein>
    <recommendedName>
        <fullName evidence="4">WXG100 family type VII secretion target</fullName>
    </recommendedName>
</protein>
<organism evidence="2 3">
    <name type="scientific">Streptomyces monashensis</name>
    <dbReference type="NCBI Taxonomy" id="1678012"/>
    <lineage>
        <taxon>Bacteria</taxon>
        <taxon>Bacillati</taxon>
        <taxon>Actinomycetota</taxon>
        <taxon>Actinomycetes</taxon>
        <taxon>Kitasatosporales</taxon>
        <taxon>Streptomycetaceae</taxon>
        <taxon>Streptomyces</taxon>
    </lineage>
</organism>
<evidence type="ECO:0000313" key="3">
    <source>
        <dbReference type="Proteomes" id="UP000179642"/>
    </source>
</evidence>
<evidence type="ECO:0000313" key="2">
    <source>
        <dbReference type="EMBL" id="OIK06842.1"/>
    </source>
</evidence>
<dbReference type="SUPFAM" id="SSF140453">
    <property type="entry name" value="EsxAB dimer-like"/>
    <property type="match status" value="1"/>
</dbReference>
<reference evidence="2 3" key="1">
    <citation type="submission" date="2016-10" db="EMBL/GenBank/DDBJ databases">
        <title>Genome sequence of Streptomyces sp. MUSC 1.</title>
        <authorList>
            <person name="Lee L.-H."/>
            <person name="Ser H.-L."/>
            <person name="Law J.W.-F."/>
        </authorList>
    </citation>
    <scope>NUCLEOTIDE SEQUENCE [LARGE SCALE GENOMIC DNA]</scope>
    <source>
        <strain evidence="2 3">MUSC 1</strain>
    </source>
</reference>
<accession>A0A1S2QL22</accession>
<gene>
    <name evidence="2" type="ORF">BIV23_04940</name>
</gene>
<dbReference type="RefSeq" id="WP_071379507.1">
    <property type="nucleotide sequence ID" value="NZ_MLYO01000012.1"/>
</dbReference>
<dbReference type="OrthoDB" id="4578148at2"/>
<evidence type="ECO:0000256" key="1">
    <source>
        <dbReference type="SAM" id="MobiDB-lite"/>
    </source>
</evidence>
<comment type="caution">
    <text evidence="2">The sequence shown here is derived from an EMBL/GenBank/DDBJ whole genome shotgun (WGS) entry which is preliminary data.</text>
</comment>
<dbReference type="Gene3D" id="1.10.287.1060">
    <property type="entry name" value="ESAT-6-like"/>
    <property type="match status" value="1"/>
</dbReference>
<feature type="region of interest" description="Disordered" evidence="1">
    <location>
        <begin position="104"/>
        <end position="131"/>
    </location>
</feature>
<dbReference type="EMBL" id="MLYO01000012">
    <property type="protein sequence ID" value="OIK06842.1"/>
    <property type="molecule type" value="Genomic_DNA"/>
</dbReference>
<sequence length="431" mass="45601">MTDSWVGGDIDGLAAMGTALTGAKEHLDGIVKPLSEGVDKLVKDAGWKGEAADKFEAAWATDAMTAGGFAELVYAVGKELTDLSTNLSSANTALQNAAHVAQKKGVSMGPKGEPIPLATNNPPSEKEEQATKDNNDYTTLYTELMHQAQRARLLAAKRIGQLYAEIDPSEPMQKGDKIVVADYLRGLWTAGAEGDRALGLDMADDIKHAQEEHDKALSALKDEEAKFRTADANLPKAFKLRGEWQAAADQLDSLEGRLTGLENGSSHMPYDRYLNYKMADVLRGSELAEGAPRFLKEIPVIDVAATVAVGGLEAKQDHDEGWSWGHSVLVDVGGGVVALGAGVALAASIPVDGVVATAAVGGAVVVGVGTFADKLFHEHWSEDWDDHGAVVGTLYGIGHSGDQALRAGEGMVTGTGHWIGDKSKALWHKIF</sequence>
<dbReference type="InterPro" id="IPR036689">
    <property type="entry name" value="ESAT-6-like_sf"/>
</dbReference>
<proteinExistence type="predicted"/>
<name>A0A1S2QL22_9ACTN</name>
<evidence type="ECO:0008006" key="4">
    <source>
        <dbReference type="Google" id="ProtNLM"/>
    </source>
</evidence>